<protein>
    <submittedName>
        <fullName evidence="2">ATP-binding protein</fullName>
    </submittedName>
</protein>
<dbReference type="EMBL" id="VIRB01000061">
    <property type="protein sequence ID" value="NDO68880.1"/>
    <property type="molecule type" value="Genomic_DNA"/>
</dbReference>
<keyword evidence="2" id="KW-0547">Nucleotide-binding</keyword>
<name>A0A9X5C6D3_9FIRM</name>
<gene>
    <name evidence="2" type="ORF">FMM80_09380</name>
</gene>
<feature type="region of interest" description="Disordered" evidence="1">
    <location>
        <begin position="182"/>
        <end position="203"/>
    </location>
</feature>
<reference evidence="2 3" key="1">
    <citation type="submission" date="2019-07" db="EMBL/GenBank/DDBJ databases">
        <title>Draft genome sequences of 15 bacterial species constituting the stable defined intestinal microbiota of the GM15 gnotobiotic mouse model.</title>
        <authorList>
            <person name="Elie C."/>
            <person name="Mathieu A."/>
            <person name="Saliou A."/>
            <person name="Darnaud M."/>
            <person name="Leulier F."/>
            <person name="Tamellini A."/>
        </authorList>
    </citation>
    <scope>NUCLEOTIDE SEQUENCE [LARGE SCALE GENOMIC DNA]</scope>
    <source>
        <strain evidence="3">ASF 502</strain>
    </source>
</reference>
<organism evidence="2 3">
    <name type="scientific">Schaedlerella arabinosiphila</name>
    <dbReference type="NCBI Taxonomy" id="2044587"/>
    <lineage>
        <taxon>Bacteria</taxon>
        <taxon>Bacillati</taxon>
        <taxon>Bacillota</taxon>
        <taxon>Clostridia</taxon>
        <taxon>Lachnospirales</taxon>
        <taxon>Lachnospiraceae</taxon>
        <taxon>Schaedlerella</taxon>
    </lineage>
</organism>
<dbReference type="Proteomes" id="UP000474104">
    <property type="component" value="Unassembled WGS sequence"/>
</dbReference>
<evidence type="ECO:0000256" key="1">
    <source>
        <dbReference type="SAM" id="MobiDB-lite"/>
    </source>
</evidence>
<dbReference type="SUPFAM" id="SSF52540">
    <property type="entry name" value="P-loop containing nucleoside triphosphate hydrolases"/>
    <property type="match status" value="1"/>
</dbReference>
<dbReference type="RefSeq" id="WP_162205528.1">
    <property type="nucleotide sequence ID" value="NZ_VIRB01000061.1"/>
</dbReference>
<evidence type="ECO:0000313" key="2">
    <source>
        <dbReference type="EMBL" id="NDO68880.1"/>
    </source>
</evidence>
<dbReference type="InterPro" id="IPR027417">
    <property type="entry name" value="P-loop_NTPase"/>
</dbReference>
<keyword evidence="2" id="KW-0067">ATP-binding</keyword>
<evidence type="ECO:0000313" key="3">
    <source>
        <dbReference type="Proteomes" id="UP000474104"/>
    </source>
</evidence>
<proteinExistence type="predicted"/>
<dbReference type="GO" id="GO:0005524">
    <property type="term" value="F:ATP binding"/>
    <property type="evidence" value="ECO:0007669"/>
    <property type="project" value="UniProtKB-KW"/>
</dbReference>
<comment type="caution">
    <text evidence="2">The sequence shown here is derived from an EMBL/GenBank/DDBJ whole genome shotgun (WGS) entry which is preliminary data.</text>
</comment>
<sequence>MIVLIAGASHTGKTALAQRLLEQYHFTYLSIDHLKMGLIRSRHTDLTPTSSDEALTGCLWPIVREMIKTAVENQQNLIVEGCYIPFGWEKDFAPEYLEHIRYICLVMSSGYIRKHFQEIREYANVVEKRMDDGECTIENVCRDNAEILEQCRAYGADYILIDEAYQIEIDLYEKDGLPRSKISRIQDDPTSPVGSMKGRKKYE</sequence>
<dbReference type="Gene3D" id="3.40.50.300">
    <property type="entry name" value="P-loop containing nucleotide triphosphate hydrolases"/>
    <property type="match status" value="1"/>
</dbReference>
<dbReference type="AlphaFoldDB" id="A0A9X5C6D3"/>
<accession>A0A9X5C6D3</accession>